<proteinExistence type="predicted"/>
<reference evidence="1" key="1">
    <citation type="submission" date="2021-05" db="EMBL/GenBank/DDBJ databases">
        <authorList>
            <person name="Scholz U."/>
            <person name="Mascher M."/>
            <person name="Fiebig A."/>
        </authorList>
    </citation>
    <scope>NUCLEOTIDE SEQUENCE [LARGE SCALE GENOMIC DNA]</scope>
</reference>
<organism evidence="1 2">
    <name type="scientific">Avena sativa</name>
    <name type="common">Oat</name>
    <dbReference type="NCBI Taxonomy" id="4498"/>
    <lineage>
        <taxon>Eukaryota</taxon>
        <taxon>Viridiplantae</taxon>
        <taxon>Streptophyta</taxon>
        <taxon>Embryophyta</taxon>
        <taxon>Tracheophyta</taxon>
        <taxon>Spermatophyta</taxon>
        <taxon>Magnoliopsida</taxon>
        <taxon>Liliopsida</taxon>
        <taxon>Poales</taxon>
        <taxon>Poaceae</taxon>
        <taxon>BOP clade</taxon>
        <taxon>Pooideae</taxon>
        <taxon>Poodae</taxon>
        <taxon>Poeae</taxon>
        <taxon>Poeae Chloroplast Group 1 (Aveneae type)</taxon>
        <taxon>Aveninae</taxon>
        <taxon>Avena</taxon>
    </lineage>
</organism>
<evidence type="ECO:0000313" key="2">
    <source>
        <dbReference type="Proteomes" id="UP001732700"/>
    </source>
</evidence>
<keyword evidence="2" id="KW-1185">Reference proteome</keyword>
<dbReference type="EnsemblPlants" id="AVESA.00010b.r2.3DG0558260.1">
    <property type="protein sequence ID" value="AVESA.00010b.r2.3DG0558260.1.CDS.1"/>
    <property type="gene ID" value="AVESA.00010b.r2.3DG0558260"/>
</dbReference>
<sequence length="460" mass="51797">MEVITEETLHDILLKLPTRNVARCRCVCKPWRRLLTDPSFCRLQAHAGGSEALLVSQTRRRGKTMETNVLSVSSPKAMCRVVDLAERYRVASVCNGFIVLASGEKEDPSKSAIWDPMFVCNPVTGEKLEVPAPPALKSAGRHLFVMGFCATSNGNHQYKLFRLPFQEKELTTADDNHLDVYTFGSGGGRWRRHRGFFRRPGVCWAGSPPVLVDGKIYVLTKHKDYVRTPNNVVVIDVASEAHHIYCLMMNQRTTDAGMCMLDLGGQPCIAVHVPIDAYGDPDGHSELHLWVMPTPQLVQGAQQQRSKLEKKLRDQWIRRYSFCCDRGPMAYTGGYEDKPMGIWVEGDGVLCCVIGDHKYKYDTTKHKDDEDVGGGRFSAWDQKLELPSPPNGYYKRRGIYGGYRPTLLSPGDLAARQDNDVGKQFQQAWLQALRRPKSSNQCSDNGSDKHVAKRRRGRRI</sequence>
<reference evidence="1" key="2">
    <citation type="submission" date="2025-09" db="UniProtKB">
        <authorList>
            <consortium name="EnsemblPlants"/>
        </authorList>
    </citation>
    <scope>IDENTIFICATION</scope>
</reference>
<protein>
    <submittedName>
        <fullName evidence="1">Uncharacterized protein</fullName>
    </submittedName>
</protein>
<accession>A0ACD5W3H3</accession>
<dbReference type="Proteomes" id="UP001732700">
    <property type="component" value="Chromosome 3D"/>
</dbReference>
<evidence type="ECO:0000313" key="1">
    <source>
        <dbReference type="EnsemblPlants" id="AVESA.00010b.r2.3DG0558260.1.CDS.1"/>
    </source>
</evidence>
<name>A0ACD5W3H3_AVESA</name>